<feature type="domain" description="Nidogen G2 beta-barrel" evidence="2">
    <location>
        <begin position="1"/>
        <end position="60"/>
    </location>
</feature>
<keyword evidence="4" id="KW-1185">Reference proteome</keyword>
<feature type="transmembrane region" description="Helical" evidence="1">
    <location>
        <begin position="6"/>
        <end position="39"/>
    </location>
</feature>
<dbReference type="RefSeq" id="WP_179443897.1">
    <property type="nucleotide sequence ID" value="NZ_JACBZS010000001.1"/>
</dbReference>
<proteinExistence type="predicted"/>
<evidence type="ECO:0000313" key="4">
    <source>
        <dbReference type="Proteomes" id="UP000527616"/>
    </source>
</evidence>
<protein>
    <recommendedName>
        <fullName evidence="2">Nidogen G2 beta-barrel domain-containing protein</fullName>
    </recommendedName>
</protein>
<keyword evidence="1" id="KW-1133">Transmembrane helix</keyword>
<dbReference type="InterPro" id="IPR006605">
    <property type="entry name" value="G2_nidogen/fibulin_G2F"/>
</dbReference>
<accession>A0A7Z0IJX8</accession>
<comment type="caution">
    <text evidence="3">The sequence shown here is derived from an EMBL/GenBank/DDBJ whole genome shotgun (WGS) entry which is preliminary data.</text>
</comment>
<evidence type="ECO:0000256" key="1">
    <source>
        <dbReference type="SAM" id="Phobius"/>
    </source>
</evidence>
<dbReference type="EMBL" id="JACBZS010000001">
    <property type="protein sequence ID" value="NYI69877.1"/>
    <property type="molecule type" value="Genomic_DNA"/>
</dbReference>
<evidence type="ECO:0000313" key="3">
    <source>
        <dbReference type="EMBL" id="NYI69877.1"/>
    </source>
</evidence>
<sequence>MNNTQFAIIVGMALGAIAIIAGFVPLLITAIGGAVGWLVAQVVSGRIDVSQLTGRAGDRR</sequence>
<gene>
    <name evidence="3" type="ORF">GGQ54_000437</name>
</gene>
<name>A0A7Z0IJX8_9ACTN</name>
<keyword evidence="1" id="KW-0812">Transmembrane</keyword>
<dbReference type="AlphaFoldDB" id="A0A7Z0IJX8"/>
<evidence type="ECO:0000259" key="2">
    <source>
        <dbReference type="PROSITE" id="PS50993"/>
    </source>
</evidence>
<dbReference type="PROSITE" id="PS50993">
    <property type="entry name" value="NIDOGEN_G2"/>
    <property type="match status" value="1"/>
</dbReference>
<keyword evidence="1" id="KW-0472">Membrane</keyword>
<reference evidence="3 4" key="1">
    <citation type="submission" date="2020-07" db="EMBL/GenBank/DDBJ databases">
        <title>Sequencing the genomes of 1000 actinobacteria strains.</title>
        <authorList>
            <person name="Klenk H.-P."/>
        </authorList>
    </citation>
    <scope>NUCLEOTIDE SEQUENCE [LARGE SCALE GENOMIC DNA]</scope>
    <source>
        <strain evidence="3 4">DSM 103164</strain>
    </source>
</reference>
<organism evidence="3 4">
    <name type="scientific">Naumannella cuiyingiana</name>
    <dbReference type="NCBI Taxonomy" id="1347891"/>
    <lineage>
        <taxon>Bacteria</taxon>
        <taxon>Bacillati</taxon>
        <taxon>Actinomycetota</taxon>
        <taxon>Actinomycetes</taxon>
        <taxon>Propionibacteriales</taxon>
        <taxon>Propionibacteriaceae</taxon>
        <taxon>Naumannella</taxon>
    </lineage>
</organism>
<dbReference type="Proteomes" id="UP000527616">
    <property type="component" value="Unassembled WGS sequence"/>
</dbReference>